<evidence type="ECO:0000259" key="3">
    <source>
        <dbReference type="Pfam" id="PF19278"/>
    </source>
</evidence>
<proteinExistence type="predicted"/>
<keyword evidence="5" id="KW-1185">Reference proteome</keyword>
<organism evidence="4 5">
    <name type="scientific">Sphingobium subterraneum</name>
    <dbReference type="NCBI Taxonomy" id="627688"/>
    <lineage>
        <taxon>Bacteria</taxon>
        <taxon>Pseudomonadati</taxon>
        <taxon>Pseudomonadota</taxon>
        <taxon>Alphaproteobacteria</taxon>
        <taxon>Sphingomonadales</taxon>
        <taxon>Sphingomonadaceae</taxon>
        <taxon>Sphingobium</taxon>
    </lineage>
</organism>
<dbReference type="InterPro" id="IPR008040">
    <property type="entry name" value="Hydant_A_N"/>
</dbReference>
<dbReference type="GO" id="GO:0005829">
    <property type="term" value="C:cytosol"/>
    <property type="evidence" value="ECO:0007669"/>
    <property type="project" value="TreeGrafter"/>
</dbReference>
<dbReference type="InterPro" id="IPR045079">
    <property type="entry name" value="Oxoprolinase-like"/>
</dbReference>
<dbReference type="Proteomes" id="UP000552700">
    <property type="component" value="Unassembled WGS sequence"/>
</dbReference>
<evidence type="ECO:0000259" key="1">
    <source>
        <dbReference type="Pfam" id="PF01968"/>
    </source>
</evidence>
<gene>
    <name evidence="4" type="ORF">FHS92_000768</name>
</gene>
<dbReference type="Pfam" id="PF19278">
    <property type="entry name" value="Hydant_A_C"/>
    <property type="match status" value="1"/>
</dbReference>
<dbReference type="InterPro" id="IPR043129">
    <property type="entry name" value="ATPase_NBD"/>
</dbReference>
<dbReference type="EC" id="3.5.2.14" evidence="4"/>
<dbReference type="PANTHER" id="PTHR11365">
    <property type="entry name" value="5-OXOPROLINASE RELATED"/>
    <property type="match status" value="1"/>
</dbReference>
<sequence>MTTGPYTIGVDTGGTFTDTVVVDAEGVVTIGKQLSTPPEFVGGVEASVAAAADALGLSLDSLLEDTKQFLHGTTIVVNALVTGRGAKIGLIATRGFGDTVFIARTTSRSAGLRSDQLHRYAHLSRPKPTIPVSKSLVREVIERVDRDGRVLMPLDEASVRDAIKEMLDEGAEAIAVCLLWSFRHPAHEERVAAIAREIAPDVPVTISSELVRQIGEYERTTTTGYNAAMSGIAADYVDRLSSRLAGNGLKQPPLIMQGNGGVASVAKIRQAPVNLVGSGPAGGVLASRALAAKLGIENVICTDVGGTTFDVGLIVDGDLELTPTTTLHQHRLFLPLVDVVSIGAGGGSLARAEIVGGTGRLRVGPESAYSVPGPVCYGRGGTIPTVTDADLILGMLDPEFFLGGQIKLDVEAAREAIRIHVADPLGMSIDEAASGIVEIADSHMADLMRQVTVQRGHDPRKFTAFLFGGGGPLHGSAYAAKLGVRNMVVPGGALASVFSAWGIASADINHSFQQSVAMTVPGDPAILNETFEALERAAQEQLSSDGVSKSEQVLQRRVDMRYTMQTNEVTVSLNSDVVNDATLADLAERFSVEYQRLYGKGTGFKDAGIEITACRVQALGMLSRPELKSSISGRGSSSAASQPPVYRERSVYWPELHARVSTPVYRQESLEVGSTITGPAIIELPTTTATVRHGQTLVVDEMSNYFITQNSAA</sequence>
<protein>
    <submittedName>
        <fullName evidence="4">N-methylhydantoinase A</fullName>
        <ecNumber evidence="4">3.5.2.14</ecNumber>
    </submittedName>
</protein>
<feature type="domain" description="Acetophenone carboxylase-like C-terminal" evidence="3">
    <location>
        <begin position="526"/>
        <end position="702"/>
    </location>
</feature>
<comment type="caution">
    <text evidence="4">The sequence shown here is derived from an EMBL/GenBank/DDBJ whole genome shotgun (WGS) entry which is preliminary data.</text>
</comment>
<evidence type="ECO:0000259" key="2">
    <source>
        <dbReference type="Pfam" id="PF05378"/>
    </source>
</evidence>
<name>A0A841J484_9SPHN</name>
<dbReference type="RefSeq" id="WP_184077671.1">
    <property type="nucleotide sequence ID" value="NZ_JACIJP010000001.1"/>
</dbReference>
<keyword evidence="4" id="KW-0378">Hydrolase</keyword>
<dbReference type="PANTHER" id="PTHR11365:SF23">
    <property type="entry name" value="HYPOTHETICAL 5-OXOPROLINASE (EUROFUNG)-RELATED"/>
    <property type="match status" value="1"/>
</dbReference>
<dbReference type="GO" id="GO:0047423">
    <property type="term" value="F:N-methylhydantoinase (ATP-hydrolyzing) activity"/>
    <property type="evidence" value="ECO:0007669"/>
    <property type="project" value="UniProtKB-EC"/>
</dbReference>
<dbReference type="GO" id="GO:0017168">
    <property type="term" value="F:5-oxoprolinase (ATP-hydrolyzing) activity"/>
    <property type="evidence" value="ECO:0007669"/>
    <property type="project" value="TreeGrafter"/>
</dbReference>
<reference evidence="4 5" key="1">
    <citation type="submission" date="2020-08" db="EMBL/GenBank/DDBJ databases">
        <title>Genomic Encyclopedia of Type Strains, Phase IV (KMG-IV): sequencing the most valuable type-strain genomes for metagenomic binning, comparative biology and taxonomic classification.</title>
        <authorList>
            <person name="Goeker M."/>
        </authorList>
    </citation>
    <scope>NUCLEOTIDE SEQUENCE [LARGE SCALE GENOMIC DNA]</scope>
    <source>
        <strain evidence="4 5">DSM 102255</strain>
    </source>
</reference>
<dbReference type="InterPro" id="IPR002821">
    <property type="entry name" value="Hydantoinase_A"/>
</dbReference>
<feature type="domain" description="Hydantoinase/oxoprolinase N-terminal" evidence="2">
    <location>
        <begin position="8"/>
        <end position="198"/>
    </location>
</feature>
<accession>A0A841J484</accession>
<evidence type="ECO:0000313" key="4">
    <source>
        <dbReference type="EMBL" id="MBB6123061.1"/>
    </source>
</evidence>
<dbReference type="Pfam" id="PF01968">
    <property type="entry name" value="Hydantoinase_A"/>
    <property type="match status" value="1"/>
</dbReference>
<dbReference type="InterPro" id="IPR049517">
    <property type="entry name" value="ACX-like_C"/>
</dbReference>
<dbReference type="AlphaFoldDB" id="A0A841J484"/>
<dbReference type="GO" id="GO:0006749">
    <property type="term" value="P:glutathione metabolic process"/>
    <property type="evidence" value="ECO:0007669"/>
    <property type="project" value="TreeGrafter"/>
</dbReference>
<feature type="domain" description="Hydantoinase A/oxoprolinase" evidence="1">
    <location>
        <begin position="219"/>
        <end position="510"/>
    </location>
</feature>
<evidence type="ECO:0000313" key="5">
    <source>
        <dbReference type="Proteomes" id="UP000552700"/>
    </source>
</evidence>
<dbReference type="Pfam" id="PF05378">
    <property type="entry name" value="Hydant_A_N"/>
    <property type="match status" value="1"/>
</dbReference>
<dbReference type="EMBL" id="JACIJP010000001">
    <property type="protein sequence ID" value="MBB6123061.1"/>
    <property type="molecule type" value="Genomic_DNA"/>
</dbReference>
<dbReference type="SUPFAM" id="SSF53067">
    <property type="entry name" value="Actin-like ATPase domain"/>
    <property type="match status" value="1"/>
</dbReference>